<dbReference type="GO" id="GO:1902082">
    <property type="term" value="P:positive regulation of calcium ion import into sarcoplasmic reticulum"/>
    <property type="evidence" value="ECO:0007669"/>
    <property type="project" value="Ensembl"/>
</dbReference>
<evidence type="ECO:0000313" key="2">
    <source>
        <dbReference type="Ensembl" id="ENSSTOP00000024142.1"/>
    </source>
</evidence>
<evidence type="ECO:0000256" key="1">
    <source>
        <dbReference type="SAM" id="Phobius"/>
    </source>
</evidence>
<reference evidence="2" key="3">
    <citation type="submission" date="2025-09" db="UniProtKB">
        <authorList>
            <consortium name="Ensembl"/>
        </authorList>
    </citation>
    <scope>IDENTIFICATION</scope>
</reference>
<dbReference type="InParanoid" id="A0A287CS93"/>
<dbReference type="InterPro" id="IPR044529">
    <property type="entry name" value="DWORF"/>
</dbReference>
<dbReference type="FunCoup" id="A0A287CS93">
    <property type="interactions" value="27"/>
</dbReference>
<feature type="transmembrane region" description="Helical" evidence="1">
    <location>
        <begin position="12"/>
        <end position="33"/>
    </location>
</feature>
<dbReference type="GO" id="GO:0033017">
    <property type="term" value="C:sarcoplasmic reticulum membrane"/>
    <property type="evidence" value="ECO:0007669"/>
    <property type="project" value="Ensembl"/>
</dbReference>
<dbReference type="GeneTree" id="ENSGT00940000166505"/>
<reference evidence="3" key="1">
    <citation type="submission" date="2011-11" db="EMBL/GenBank/DDBJ databases">
        <title>The Draft Genome of Spermophilus tridecemlineatus.</title>
        <authorList>
            <consortium name="The Broad Institute Genome Assembly &amp; Analysis Group"/>
            <consortium name="Computational R&amp;D Group"/>
            <consortium name="and Sequencing Platform"/>
            <person name="Di Palma F."/>
            <person name="Alfoldi J."/>
            <person name="Johnson J."/>
            <person name="Berlin A."/>
            <person name="Gnerre S."/>
            <person name="Jaffe D."/>
            <person name="MacCallum I."/>
            <person name="Young S."/>
            <person name="Walker B.J."/>
            <person name="Lindblad-Toh K."/>
        </authorList>
    </citation>
    <scope>NUCLEOTIDE SEQUENCE [LARGE SCALE GENOMIC DNA]</scope>
</reference>
<dbReference type="Proteomes" id="UP000005215">
    <property type="component" value="Unassembled WGS sequence"/>
</dbReference>
<organism evidence="2 3">
    <name type="scientific">Ictidomys tridecemlineatus</name>
    <name type="common">Thirteen-lined ground squirrel</name>
    <name type="synonym">Spermophilus tridecemlineatus</name>
    <dbReference type="NCBI Taxonomy" id="43179"/>
    <lineage>
        <taxon>Eukaryota</taxon>
        <taxon>Metazoa</taxon>
        <taxon>Chordata</taxon>
        <taxon>Craniata</taxon>
        <taxon>Vertebrata</taxon>
        <taxon>Euteleostomi</taxon>
        <taxon>Mammalia</taxon>
        <taxon>Eutheria</taxon>
        <taxon>Euarchontoglires</taxon>
        <taxon>Glires</taxon>
        <taxon>Rodentia</taxon>
        <taxon>Sciuromorpha</taxon>
        <taxon>Sciuridae</taxon>
        <taxon>Xerinae</taxon>
        <taxon>Marmotini</taxon>
        <taxon>Ictidomys</taxon>
    </lineage>
</organism>
<dbReference type="Ensembl" id="ENSSTOT00000032899.1">
    <property type="protein sequence ID" value="ENSSTOP00000024142.1"/>
    <property type="gene ID" value="ENSSTOG00000030767.1"/>
</dbReference>
<keyword evidence="1" id="KW-1133">Transmembrane helix</keyword>
<dbReference type="AlphaFoldDB" id="A0A287CS93"/>
<dbReference type="GO" id="GO:0008047">
    <property type="term" value="F:enzyme activator activity"/>
    <property type="evidence" value="ECO:0007669"/>
    <property type="project" value="Ensembl"/>
</dbReference>
<evidence type="ECO:0000313" key="3">
    <source>
        <dbReference type="Proteomes" id="UP000005215"/>
    </source>
</evidence>
<dbReference type="CDD" id="cd20247">
    <property type="entry name" value="DWORF"/>
    <property type="match status" value="1"/>
</dbReference>
<proteinExistence type="predicted"/>
<dbReference type="GO" id="GO:0106134">
    <property type="term" value="P:positive regulation of cardiac muscle cell contraction"/>
    <property type="evidence" value="ECO:0007669"/>
    <property type="project" value="Ensembl"/>
</dbReference>
<keyword evidence="1" id="KW-0472">Membrane</keyword>
<dbReference type="STRING" id="43179.ENSSTOP00000024142"/>
<protein>
    <submittedName>
        <fullName evidence="2">Small transmembrane regulator of ion transport 1</fullName>
    </submittedName>
</protein>
<dbReference type="EMBL" id="AGTP01040974">
    <property type="status" value="NOT_ANNOTATED_CDS"/>
    <property type="molecule type" value="Genomic_DNA"/>
</dbReference>
<dbReference type="GO" id="GO:0090280">
    <property type="term" value="P:positive regulation of calcium ion import"/>
    <property type="evidence" value="ECO:0007669"/>
    <property type="project" value="Ensembl"/>
</dbReference>
<gene>
    <name evidence="2" type="primary">STRIT1</name>
</gene>
<dbReference type="GO" id="GO:0031449">
    <property type="term" value="P:regulation of slow-twitch skeletal muscle fiber contraction"/>
    <property type="evidence" value="ECO:0007669"/>
    <property type="project" value="Ensembl"/>
</dbReference>
<dbReference type="PROSITE" id="PS51257">
    <property type="entry name" value="PROKAR_LIPOPROTEIN"/>
    <property type="match status" value="1"/>
</dbReference>
<sequence length="34" mass="3774">MAGKESTLQHFLVPILLLIGWIVGCIIVIYVVFS</sequence>
<accession>A0A287CS93</accession>
<dbReference type="GeneID" id="120883937"/>
<keyword evidence="1" id="KW-0812">Transmembrane</keyword>
<keyword evidence="3" id="KW-1185">Reference proteome</keyword>
<dbReference type="Pfam" id="PF22030">
    <property type="entry name" value="DWORF"/>
    <property type="match status" value="1"/>
</dbReference>
<dbReference type="RefSeq" id="XP_040124206.1">
    <property type="nucleotide sequence ID" value="XM_040268272.1"/>
</dbReference>
<reference evidence="2" key="2">
    <citation type="submission" date="2025-08" db="UniProtKB">
        <authorList>
            <consortium name="Ensembl"/>
        </authorList>
    </citation>
    <scope>IDENTIFICATION</scope>
</reference>
<name>A0A287CS93_ICTTR</name>